<organism evidence="2 3">
    <name type="scientific">Sphingomonas lenta</name>
    <dbReference type="NCBI Taxonomy" id="1141887"/>
    <lineage>
        <taxon>Bacteria</taxon>
        <taxon>Pseudomonadati</taxon>
        <taxon>Pseudomonadota</taxon>
        <taxon>Alphaproteobacteria</taxon>
        <taxon>Sphingomonadales</taxon>
        <taxon>Sphingomonadaceae</taxon>
        <taxon>Sphingomonas</taxon>
    </lineage>
</organism>
<name>A0A2A2SCC8_9SPHN</name>
<reference evidence="3" key="1">
    <citation type="submission" date="2017-09" db="EMBL/GenBank/DDBJ databases">
        <authorList>
            <person name="Feng G."/>
            <person name="Zhu H."/>
        </authorList>
    </citation>
    <scope>NUCLEOTIDE SEQUENCE [LARGE SCALE GENOMIC DNA]</scope>
    <source>
        <strain evidence="3">1PNM-20</strain>
    </source>
</reference>
<accession>A0A2A2SCC8</accession>
<sequence length="227" mass="24379">MECVAVRRYPILLACCLTACVVRPAPVEVAQAPSPAPSPTPAPVPLPPGASPGMNVPFPLVDGSFPTPNRNLSPAGALWHLRGGLNVAALACRGPGETATIARYNVLLASQKAALAQAQKAYEAEYRAAARAEWQARWDSAMTRLYNYFSQSPPREGFCAASEALLVELEAVPAEELPAFAHARLADLDRPFTGFYAAYHAWRTQSLPVALARAPRIEVDPKVLRLP</sequence>
<feature type="signal peptide" evidence="1">
    <location>
        <begin position="1"/>
        <end position="24"/>
    </location>
</feature>
<evidence type="ECO:0000256" key="1">
    <source>
        <dbReference type="SAM" id="SignalP"/>
    </source>
</evidence>
<feature type="chain" id="PRO_5012765202" evidence="1">
    <location>
        <begin position="25"/>
        <end position="227"/>
    </location>
</feature>
<dbReference type="AlphaFoldDB" id="A0A2A2SCC8"/>
<gene>
    <name evidence="2" type="ORF">CKY28_12645</name>
</gene>
<evidence type="ECO:0000313" key="2">
    <source>
        <dbReference type="EMBL" id="PAX06917.1"/>
    </source>
</evidence>
<keyword evidence="3" id="KW-1185">Reference proteome</keyword>
<comment type="caution">
    <text evidence="2">The sequence shown here is derived from an EMBL/GenBank/DDBJ whole genome shotgun (WGS) entry which is preliminary data.</text>
</comment>
<keyword evidence="1" id="KW-0732">Signal</keyword>
<proteinExistence type="predicted"/>
<protein>
    <submittedName>
        <fullName evidence="2">Uncharacterized protein</fullName>
    </submittedName>
</protein>
<dbReference type="EMBL" id="NSLI01000004">
    <property type="protein sequence ID" value="PAX06917.1"/>
    <property type="molecule type" value="Genomic_DNA"/>
</dbReference>
<dbReference type="Proteomes" id="UP000218151">
    <property type="component" value="Unassembled WGS sequence"/>
</dbReference>
<dbReference type="OrthoDB" id="7432148at2"/>
<evidence type="ECO:0000313" key="3">
    <source>
        <dbReference type="Proteomes" id="UP000218151"/>
    </source>
</evidence>